<evidence type="ECO:0000313" key="4">
    <source>
        <dbReference type="EMBL" id="HII46989.1"/>
    </source>
</evidence>
<dbReference type="AlphaFoldDB" id="A0A832W4I3"/>
<proteinExistence type="inferred from homology"/>
<dbReference type="GO" id="GO:0004449">
    <property type="term" value="F:isocitrate dehydrogenase (NAD+) activity"/>
    <property type="evidence" value="ECO:0007669"/>
    <property type="project" value="TreeGrafter"/>
</dbReference>
<dbReference type="PANTHER" id="PTHR11835">
    <property type="entry name" value="DECARBOXYLATING DEHYDROGENASES-ISOCITRATE, ISOPROPYLMALATE, TARTRATE"/>
    <property type="match status" value="1"/>
</dbReference>
<dbReference type="SUPFAM" id="SSF53659">
    <property type="entry name" value="Isocitrate/Isopropylmalate dehydrogenase-like"/>
    <property type="match status" value="1"/>
</dbReference>
<dbReference type="EMBL" id="DUJP01000026">
    <property type="protein sequence ID" value="HII46989.1"/>
    <property type="molecule type" value="Genomic_DNA"/>
</dbReference>
<dbReference type="RefSeq" id="WP_277026097.1">
    <property type="nucleotide sequence ID" value="NZ_DAIOPL010000001.1"/>
</dbReference>
<dbReference type="InterPro" id="IPR024084">
    <property type="entry name" value="IsoPropMal-DH-like_dom"/>
</dbReference>
<sequence length="325" mass="35139">MPYKILVIPGDGIGPEVVEAALYVIKSAAAKYGVDMEIKMAEAGDVALRKYGTAMPQEALRLADAADVIFKGPIGESAYDVTSLIRMRYTLYANIRPVKNLPGVPAVREIDCVFVRENVEDVYVGAEYKVGDVAIALKVITEKGTRRVARMARKYAEMRRRRVTIVHKANVLRVVDGFFRDIALEELKGLEVDQMYVDAAAMELVRNPKRFDVVLTMNQYGDILTDLAAQVAGGIGLAPSGNIGDAKAMFEPVHGAAFDIAGKGVANPIATILSAAMMFEWMGRGDVAEKIRGAVEKSIEAGVKTPDIGGDKSTIEVGKFIASIL</sequence>
<protein>
    <submittedName>
        <fullName evidence="4">Isocitrate/isopropylmalate dehydrogenase family protein</fullName>
    </submittedName>
</protein>
<name>A0A832W4I3_9CREN</name>
<dbReference type="GO" id="GO:0006102">
    <property type="term" value="P:isocitrate metabolic process"/>
    <property type="evidence" value="ECO:0007669"/>
    <property type="project" value="TreeGrafter"/>
</dbReference>
<dbReference type="PANTHER" id="PTHR11835:SF34">
    <property type="entry name" value="ISOCITRATE DEHYDROGENASE [NAD] SUBUNIT ALPHA, MITOCHONDRIAL"/>
    <property type="match status" value="1"/>
</dbReference>
<reference evidence="4" key="1">
    <citation type="journal article" date="2020" name="bioRxiv">
        <title>A rank-normalized archaeal taxonomy based on genome phylogeny resolves widespread incomplete and uneven classifications.</title>
        <authorList>
            <person name="Rinke C."/>
            <person name="Chuvochina M."/>
            <person name="Mussig A.J."/>
            <person name="Chaumeil P.-A."/>
            <person name="Waite D.W."/>
            <person name="Whitman W.B."/>
            <person name="Parks D.H."/>
            <person name="Hugenholtz P."/>
        </authorList>
    </citation>
    <scope>NUCLEOTIDE SEQUENCE</scope>
    <source>
        <strain evidence="4">UBA8839</strain>
    </source>
</reference>
<accession>A0A832W4I3</accession>
<dbReference type="SMART" id="SM01329">
    <property type="entry name" value="Iso_dh"/>
    <property type="match status" value="1"/>
</dbReference>
<keyword evidence="2" id="KW-0560">Oxidoreductase</keyword>
<comment type="similarity">
    <text evidence="1">Belongs to the isocitrate and isopropylmalate dehydrogenases family.</text>
</comment>
<evidence type="ECO:0000256" key="2">
    <source>
        <dbReference type="ARBA" id="ARBA00023002"/>
    </source>
</evidence>
<dbReference type="FunFam" id="3.40.718.10:FF:000043">
    <property type="entry name" value="3-isopropylmalate dehydrogenase (LeuB)"/>
    <property type="match status" value="1"/>
</dbReference>
<evidence type="ECO:0000256" key="1">
    <source>
        <dbReference type="ARBA" id="ARBA00007769"/>
    </source>
</evidence>
<evidence type="ECO:0000313" key="5">
    <source>
        <dbReference type="Proteomes" id="UP000651120"/>
    </source>
</evidence>
<dbReference type="GO" id="GO:0006099">
    <property type="term" value="P:tricarboxylic acid cycle"/>
    <property type="evidence" value="ECO:0007669"/>
    <property type="project" value="TreeGrafter"/>
</dbReference>
<dbReference type="Gene3D" id="3.40.718.10">
    <property type="entry name" value="Isopropylmalate Dehydrogenase"/>
    <property type="match status" value="1"/>
</dbReference>
<feature type="domain" description="Isopropylmalate dehydrogenase-like" evidence="3">
    <location>
        <begin position="4"/>
        <end position="321"/>
    </location>
</feature>
<gene>
    <name evidence="4" type="ORF">HA333_05960</name>
</gene>
<dbReference type="Pfam" id="PF00180">
    <property type="entry name" value="Iso_dh"/>
    <property type="match status" value="1"/>
</dbReference>
<dbReference type="Proteomes" id="UP000651120">
    <property type="component" value="Unassembled WGS sequence"/>
</dbReference>
<evidence type="ECO:0000259" key="3">
    <source>
        <dbReference type="SMART" id="SM01329"/>
    </source>
</evidence>
<comment type="caution">
    <text evidence="4">The sequence shown here is derived from an EMBL/GenBank/DDBJ whole genome shotgun (WGS) entry which is preliminary data.</text>
</comment>
<organism evidence="4 5">
    <name type="scientific">Pyrobaculum aerophilum</name>
    <dbReference type="NCBI Taxonomy" id="13773"/>
    <lineage>
        <taxon>Archaea</taxon>
        <taxon>Thermoproteota</taxon>
        <taxon>Thermoprotei</taxon>
        <taxon>Thermoproteales</taxon>
        <taxon>Thermoproteaceae</taxon>
        <taxon>Pyrobaculum</taxon>
    </lineage>
</organism>